<name>A0A426X365_ENSVE</name>
<accession>A0A426X365</accession>
<organism evidence="1 2">
    <name type="scientific">Ensete ventricosum</name>
    <name type="common">Abyssinian banana</name>
    <name type="synonym">Musa ensete</name>
    <dbReference type="NCBI Taxonomy" id="4639"/>
    <lineage>
        <taxon>Eukaryota</taxon>
        <taxon>Viridiplantae</taxon>
        <taxon>Streptophyta</taxon>
        <taxon>Embryophyta</taxon>
        <taxon>Tracheophyta</taxon>
        <taxon>Spermatophyta</taxon>
        <taxon>Magnoliopsida</taxon>
        <taxon>Liliopsida</taxon>
        <taxon>Zingiberales</taxon>
        <taxon>Musaceae</taxon>
        <taxon>Ensete</taxon>
    </lineage>
</organism>
<evidence type="ECO:0000313" key="2">
    <source>
        <dbReference type="Proteomes" id="UP000287651"/>
    </source>
</evidence>
<reference evidence="1 2" key="1">
    <citation type="journal article" date="2014" name="Agronomy (Basel)">
        <title>A Draft Genome Sequence for Ensete ventricosum, the Drought-Tolerant Tree Against Hunger.</title>
        <authorList>
            <person name="Harrison J."/>
            <person name="Moore K.A."/>
            <person name="Paszkiewicz K."/>
            <person name="Jones T."/>
            <person name="Grant M."/>
            <person name="Ambacheew D."/>
            <person name="Muzemil S."/>
            <person name="Studholme D.J."/>
        </authorList>
    </citation>
    <scope>NUCLEOTIDE SEQUENCE [LARGE SCALE GENOMIC DNA]</scope>
</reference>
<comment type="caution">
    <text evidence="1">The sequence shown here is derived from an EMBL/GenBank/DDBJ whole genome shotgun (WGS) entry which is preliminary data.</text>
</comment>
<gene>
    <name evidence="1" type="ORF">B296_00016192</name>
</gene>
<dbReference type="AlphaFoldDB" id="A0A426X365"/>
<sequence length="168" mass="18658">MELQPDDGPKSSLSIGSGFGQCSEISPEFARRFAKGIGELAENMSGACWKINRSSPKVSGLVGSRWKLAKGIGGMSGVRWELAKGDRELARNALGVHQKMTKTRREFAGGYREDRRELGWSLDMLVKLIDFTEGISKIVRNMPGDRKRKIVRLTVEDSRGFRITGVRS</sequence>
<protein>
    <submittedName>
        <fullName evidence="1">Uncharacterized protein</fullName>
    </submittedName>
</protein>
<dbReference type="Proteomes" id="UP000287651">
    <property type="component" value="Unassembled WGS sequence"/>
</dbReference>
<dbReference type="EMBL" id="AMZH03027953">
    <property type="protein sequence ID" value="RRT33914.1"/>
    <property type="molecule type" value="Genomic_DNA"/>
</dbReference>
<evidence type="ECO:0000313" key="1">
    <source>
        <dbReference type="EMBL" id="RRT33914.1"/>
    </source>
</evidence>
<proteinExistence type="predicted"/>